<name>A0A4S8MFC3_DENBC</name>
<dbReference type="EMBL" id="ML179091">
    <property type="protein sequence ID" value="THV01335.1"/>
    <property type="molecule type" value="Genomic_DNA"/>
</dbReference>
<feature type="non-terminal residue" evidence="2">
    <location>
        <position position="1"/>
    </location>
</feature>
<evidence type="ECO:0000256" key="1">
    <source>
        <dbReference type="SAM" id="Coils"/>
    </source>
</evidence>
<evidence type="ECO:0000313" key="3">
    <source>
        <dbReference type="Proteomes" id="UP000297245"/>
    </source>
</evidence>
<gene>
    <name evidence="2" type="ORF">K435DRAFT_572870</name>
</gene>
<keyword evidence="3" id="KW-1185">Reference proteome</keyword>
<dbReference type="AlphaFoldDB" id="A0A4S8MFC3"/>
<proteinExistence type="predicted"/>
<protein>
    <submittedName>
        <fullName evidence="2">Uncharacterized protein</fullName>
    </submittedName>
</protein>
<dbReference type="Proteomes" id="UP000297245">
    <property type="component" value="Unassembled WGS sequence"/>
</dbReference>
<organism evidence="2 3">
    <name type="scientific">Dendrothele bispora (strain CBS 962.96)</name>
    <dbReference type="NCBI Taxonomy" id="1314807"/>
    <lineage>
        <taxon>Eukaryota</taxon>
        <taxon>Fungi</taxon>
        <taxon>Dikarya</taxon>
        <taxon>Basidiomycota</taxon>
        <taxon>Agaricomycotina</taxon>
        <taxon>Agaricomycetes</taxon>
        <taxon>Agaricomycetidae</taxon>
        <taxon>Agaricales</taxon>
        <taxon>Agaricales incertae sedis</taxon>
        <taxon>Dendrothele</taxon>
    </lineage>
</organism>
<feature type="coiled-coil region" evidence="1">
    <location>
        <begin position="476"/>
        <end position="506"/>
    </location>
</feature>
<reference evidence="2 3" key="1">
    <citation type="journal article" date="2019" name="Nat. Ecol. Evol.">
        <title>Megaphylogeny resolves global patterns of mushroom evolution.</title>
        <authorList>
            <person name="Varga T."/>
            <person name="Krizsan K."/>
            <person name="Foldi C."/>
            <person name="Dima B."/>
            <person name="Sanchez-Garcia M."/>
            <person name="Sanchez-Ramirez S."/>
            <person name="Szollosi G.J."/>
            <person name="Szarkandi J.G."/>
            <person name="Papp V."/>
            <person name="Albert L."/>
            <person name="Andreopoulos W."/>
            <person name="Angelini C."/>
            <person name="Antonin V."/>
            <person name="Barry K.W."/>
            <person name="Bougher N.L."/>
            <person name="Buchanan P."/>
            <person name="Buyck B."/>
            <person name="Bense V."/>
            <person name="Catcheside P."/>
            <person name="Chovatia M."/>
            <person name="Cooper J."/>
            <person name="Damon W."/>
            <person name="Desjardin D."/>
            <person name="Finy P."/>
            <person name="Geml J."/>
            <person name="Haridas S."/>
            <person name="Hughes K."/>
            <person name="Justo A."/>
            <person name="Karasinski D."/>
            <person name="Kautmanova I."/>
            <person name="Kiss B."/>
            <person name="Kocsube S."/>
            <person name="Kotiranta H."/>
            <person name="LaButti K.M."/>
            <person name="Lechner B.E."/>
            <person name="Liimatainen K."/>
            <person name="Lipzen A."/>
            <person name="Lukacs Z."/>
            <person name="Mihaltcheva S."/>
            <person name="Morgado L.N."/>
            <person name="Niskanen T."/>
            <person name="Noordeloos M.E."/>
            <person name="Ohm R.A."/>
            <person name="Ortiz-Santana B."/>
            <person name="Ovrebo C."/>
            <person name="Racz N."/>
            <person name="Riley R."/>
            <person name="Savchenko A."/>
            <person name="Shiryaev A."/>
            <person name="Soop K."/>
            <person name="Spirin V."/>
            <person name="Szebenyi C."/>
            <person name="Tomsovsky M."/>
            <person name="Tulloss R.E."/>
            <person name="Uehling J."/>
            <person name="Grigoriev I.V."/>
            <person name="Vagvolgyi C."/>
            <person name="Papp T."/>
            <person name="Martin F.M."/>
            <person name="Miettinen O."/>
            <person name="Hibbett D.S."/>
            <person name="Nagy L.G."/>
        </authorList>
    </citation>
    <scope>NUCLEOTIDE SEQUENCE [LARGE SCALE GENOMIC DNA]</scope>
    <source>
        <strain evidence="2 3">CBS 962.96</strain>
    </source>
</reference>
<evidence type="ECO:0000313" key="2">
    <source>
        <dbReference type="EMBL" id="THV01335.1"/>
    </source>
</evidence>
<sequence length="570" mass="64755">GMGTDHAEDQKKLVRLFRDWRIEAQKSILGRKFLLDPDDLSVLPDIFEAHHSNVVAAGGYAAWDALSVAEKKRRSEEVFHELCRRYGELKWADLSEEGRKKAECFVWAGCCMHKEMNSEKGGADAMKLFWEGIDSRPVKLMNKANAAAYVNGGLNSTAASHAEKVSEGGAIKLTSLLGALLNHKDDKKGQHDTFKYYFQEKYGYSINCPDTSNTRFQSHSDCAIFILTHLHPILEFMSHIAYSKTKIGLNHLESNVMKGLKDIPTLTELAVLALYANSVSYPYMRIVRSTSADQRLNALDLGPLHKKVIQFCERVSDNPSLLLSPNATHESGSLDGQLWHHPDTFYVVQQLSSSLPHLSGALKAYMLGAAETWKRFSNEFAEDGVIAQLSPHSRSKIFINPTNDAQEGRLGQLRKAKQHDSRLSLGKHNAKVKYAYNDTREFLRSAKVTDAFRCWLRREARNRLDSGREKKRRQELVEYEKKVVLEKKQKEDVKKAKLAARQAELDNLTPLLNIQYIQEHHKSIPGTEIMKNINWHRQFVEKNVIPSKSAIQKMPKDDKVIQLITAITRY</sequence>
<keyword evidence="1" id="KW-0175">Coiled coil</keyword>
<feature type="non-terminal residue" evidence="2">
    <location>
        <position position="570"/>
    </location>
</feature>
<dbReference type="OrthoDB" id="3246627at2759"/>
<accession>A0A4S8MFC3</accession>